<gene>
    <name evidence="2" type="ORF">P7K49_006952</name>
</gene>
<protein>
    <submittedName>
        <fullName evidence="2">Uncharacterized protein</fullName>
    </submittedName>
</protein>
<feature type="region of interest" description="Disordered" evidence="1">
    <location>
        <begin position="21"/>
        <end position="44"/>
    </location>
</feature>
<dbReference type="EMBL" id="JASSZA010000003">
    <property type="protein sequence ID" value="KAK2116326.1"/>
    <property type="molecule type" value="Genomic_DNA"/>
</dbReference>
<sequence>MGLAPLTLGGEARAGEGGLSIAIPTFRPSPKEYSDPSLTARGRAAETPDFPCTLNPGAAALGLVAWVMTYLWVSQRPVAISVDHDPSRGVCQRRRSGVRARA</sequence>
<comment type="caution">
    <text evidence="2">The sequence shown here is derived from an EMBL/GenBank/DDBJ whole genome shotgun (WGS) entry which is preliminary data.</text>
</comment>
<proteinExistence type="predicted"/>
<organism evidence="2 3">
    <name type="scientific">Saguinus oedipus</name>
    <name type="common">Cotton-top tamarin</name>
    <name type="synonym">Oedipomidas oedipus</name>
    <dbReference type="NCBI Taxonomy" id="9490"/>
    <lineage>
        <taxon>Eukaryota</taxon>
        <taxon>Metazoa</taxon>
        <taxon>Chordata</taxon>
        <taxon>Craniata</taxon>
        <taxon>Vertebrata</taxon>
        <taxon>Euteleostomi</taxon>
        <taxon>Mammalia</taxon>
        <taxon>Eutheria</taxon>
        <taxon>Euarchontoglires</taxon>
        <taxon>Primates</taxon>
        <taxon>Haplorrhini</taxon>
        <taxon>Platyrrhini</taxon>
        <taxon>Cebidae</taxon>
        <taxon>Callitrichinae</taxon>
        <taxon>Saguinus</taxon>
    </lineage>
</organism>
<feature type="non-terminal residue" evidence="2">
    <location>
        <position position="102"/>
    </location>
</feature>
<evidence type="ECO:0000256" key="1">
    <source>
        <dbReference type="SAM" id="MobiDB-lite"/>
    </source>
</evidence>
<name>A0ABQ9W3V5_SAGOE</name>
<reference evidence="2 3" key="1">
    <citation type="submission" date="2023-05" db="EMBL/GenBank/DDBJ databases">
        <title>B98-5 Cell Line De Novo Hybrid Assembly: An Optical Mapping Approach.</title>
        <authorList>
            <person name="Kananen K."/>
            <person name="Auerbach J.A."/>
            <person name="Kautto E."/>
            <person name="Blachly J.S."/>
        </authorList>
    </citation>
    <scope>NUCLEOTIDE SEQUENCE [LARGE SCALE GENOMIC DNA]</scope>
    <source>
        <strain evidence="2">B95-8</strain>
        <tissue evidence="2">Cell line</tissue>
    </source>
</reference>
<accession>A0ABQ9W3V5</accession>
<evidence type="ECO:0000313" key="3">
    <source>
        <dbReference type="Proteomes" id="UP001266305"/>
    </source>
</evidence>
<evidence type="ECO:0000313" key="2">
    <source>
        <dbReference type="EMBL" id="KAK2116326.1"/>
    </source>
</evidence>
<keyword evidence="3" id="KW-1185">Reference proteome</keyword>
<dbReference type="Proteomes" id="UP001266305">
    <property type="component" value="Unassembled WGS sequence"/>
</dbReference>